<name>A0AA36MVP5_9DINO</name>
<accession>A0AA36MVP5</accession>
<proteinExistence type="predicted"/>
<evidence type="ECO:0000313" key="1">
    <source>
        <dbReference type="EMBL" id="CAJ1380613.1"/>
    </source>
</evidence>
<reference evidence="1" key="1">
    <citation type="submission" date="2023-08" db="EMBL/GenBank/DDBJ databases">
        <authorList>
            <person name="Chen Y."/>
            <person name="Shah S."/>
            <person name="Dougan E. K."/>
            <person name="Thang M."/>
            <person name="Chan C."/>
        </authorList>
    </citation>
    <scope>NUCLEOTIDE SEQUENCE</scope>
</reference>
<comment type="caution">
    <text evidence="1">The sequence shown here is derived from an EMBL/GenBank/DDBJ whole genome shotgun (WGS) entry which is preliminary data.</text>
</comment>
<keyword evidence="2" id="KW-1185">Reference proteome</keyword>
<protein>
    <submittedName>
        <fullName evidence="1">Uncharacterized protein</fullName>
    </submittedName>
</protein>
<dbReference type="EMBL" id="CAUJNA010000728">
    <property type="protein sequence ID" value="CAJ1380613.1"/>
    <property type="molecule type" value="Genomic_DNA"/>
</dbReference>
<evidence type="ECO:0000313" key="2">
    <source>
        <dbReference type="Proteomes" id="UP001178507"/>
    </source>
</evidence>
<dbReference type="Proteomes" id="UP001178507">
    <property type="component" value="Unassembled WGS sequence"/>
</dbReference>
<feature type="non-terminal residue" evidence="1">
    <location>
        <position position="53"/>
    </location>
</feature>
<organism evidence="1 2">
    <name type="scientific">Effrenium voratum</name>
    <dbReference type="NCBI Taxonomy" id="2562239"/>
    <lineage>
        <taxon>Eukaryota</taxon>
        <taxon>Sar</taxon>
        <taxon>Alveolata</taxon>
        <taxon>Dinophyceae</taxon>
        <taxon>Suessiales</taxon>
        <taxon>Symbiodiniaceae</taxon>
        <taxon>Effrenium</taxon>
    </lineage>
</organism>
<feature type="non-terminal residue" evidence="1">
    <location>
        <position position="1"/>
    </location>
</feature>
<gene>
    <name evidence="1" type="ORF">EVOR1521_LOCUS8514</name>
</gene>
<dbReference type="AlphaFoldDB" id="A0AA36MVP5"/>
<sequence length="53" mass="5439">GGLRGLCAGRLAALRRAGADQGECPSLGPRQGAGEFQPEASGFFWRVADLHAG</sequence>